<dbReference type="Proteomes" id="UP000712600">
    <property type="component" value="Unassembled WGS sequence"/>
</dbReference>
<evidence type="ECO:0000313" key="2">
    <source>
        <dbReference type="Proteomes" id="UP000712600"/>
    </source>
</evidence>
<organism evidence="1 2">
    <name type="scientific">Brassica cretica</name>
    <name type="common">Mustard</name>
    <dbReference type="NCBI Taxonomy" id="69181"/>
    <lineage>
        <taxon>Eukaryota</taxon>
        <taxon>Viridiplantae</taxon>
        <taxon>Streptophyta</taxon>
        <taxon>Embryophyta</taxon>
        <taxon>Tracheophyta</taxon>
        <taxon>Spermatophyta</taxon>
        <taxon>Magnoliopsida</taxon>
        <taxon>eudicotyledons</taxon>
        <taxon>Gunneridae</taxon>
        <taxon>Pentapetalae</taxon>
        <taxon>rosids</taxon>
        <taxon>malvids</taxon>
        <taxon>Brassicales</taxon>
        <taxon>Brassicaceae</taxon>
        <taxon>Brassiceae</taxon>
        <taxon>Brassica</taxon>
    </lineage>
</organism>
<name>A0A8S9N8D3_BRACR</name>
<accession>A0A8S9N8D3</accession>
<dbReference type="EMBL" id="QGKX02002183">
    <property type="protein sequence ID" value="KAF3489918.1"/>
    <property type="molecule type" value="Genomic_DNA"/>
</dbReference>
<dbReference type="AlphaFoldDB" id="A0A8S9N8D3"/>
<sequence>MDADGYNKMLDCAKSMEKLVAYLSLGEKDESNQSSTVGAAVPKRTSRTYNSTIHGAIGDSLFCGRVIKG</sequence>
<proteinExistence type="predicted"/>
<reference evidence="1" key="1">
    <citation type="submission" date="2019-12" db="EMBL/GenBank/DDBJ databases">
        <title>Genome sequencing and annotation of Brassica cretica.</title>
        <authorList>
            <person name="Studholme D.J."/>
            <person name="Sarris P."/>
        </authorList>
    </citation>
    <scope>NUCLEOTIDE SEQUENCE</scope>
    <source>
        <strain evidence="1">PFS-109/04</strain>
        <tissue evidence="1">Leaf</tissue>
    </source>
</reference>
<gene>
    <name evidence="1" type="ORF">F2Q69_00053060</name>
</gene>
<evidence type="ECO:0000313" key="1">
    <source>
        <dbReference type="EMBL" id="KAF3489918.1"/>
    </source>
</evidence>
<comment type="caution">
    <text evidence="1">The sequence shown here is derived from an EMBL/GenBank/DDBJ whole genome shotgun (WGS) entry which is preliminary data.</text>
</comment>
<protein>
    <submittedName>
        <fullName evidence="1">Uncharacterized protein</fullName>
    </submittedName>
</protein>